<keyword evidence="1" id="KW-1133">Transmembrane helix</keyword>
<evidence type="ECO:0000313" key="3">
    <source>
        <dbReference type="Proteomes" id="UP000655287"/>
    </source>
</evidence>
<reference evidence="2" key="1">
    <citation type="submission" date="2021-01" db="EMBL/GenBank/DDBJ databases">
        <title>Whole genome shotgun sequence of Sphaerisporangium rufum NBRC 109079.</title>
        <authorList>
            <person name="Komaki H."/>
            <person name="Tamura T."/>
        </authorList>
    </citation>
    <scope>NUCLEOTIDE SEQUENCE</scope>
    <source>
        <strain evidence="2">NBRC 109079</strain>
    </source>
</reference>
<proteinExistence type="predicted"/>
<sequence>MIPQLVTIRHRRDGRVRRLYIPVVPLLLVLSPLLLPAVAASLITCLFYQVRPVRALYALGRLLWTLPGTRIEYVEGRTALLVSVR</sequence>
<organism evidence="2 3">
    <name type="scientific">Sphaerisporangium rufum</name>
    <dbReference type="NCBI Taxonomy" id="1381558"/>
    <lineage>
        <taxon>Bacteria</taxon>
        <taxon>Bacillati</taxon>
        <taxon>Actinomycetota</taxon>
        <taxon>Actinomycetes</taxon>
        <taxon>Streptosporangiales</taxon>
        <taxon>Streptosporangiaceae</taxon>
        <taxon>Sphaerisporangium</taxon>
    </lineage>
</organism>
<gene>
    <name evidence="2" type="ORF">Sru01_29170</name>
</gene>
<keyword evidence="1" id="KW-0812">Transmembrane</keyword>
<dbReference type="Proteomes" id="UP000655287">
    <property type="component" value="Unassembled WGS sequence"/>
</dbReference>
<comment type="caution">
    <text evidence="2">The sequence shown here is derived from an EMBL/GenBank/DDBJ whole genome shotgun (WGS) entry which is preliminary data.</text>
</comment>
<evidence type="ECO:0000313" key="2">
    <source>
        <dbReference type="EMBL" id="GII77935.1"/>
    </source>
</evidence>
<feature type="transmembrane region" description="Helical" evidence="1">
    <location>
        <begin position="20"/>
        <end position="50"/>
    </location>
</feature>
<evidence type="ECO:0000256" key="1">
    <source>
        <dbReference type="SAM" id="Phobius"/>
    </source>
</evidence>
<dbReference type="AlphaFoldDB" id="A0A919R404"/>
<keyword evidence="3" id="KW-1185">Reference proteome</keyword>
<protein>
    <submittedName>
        <fullName evidence="2">Uncharacterized protein</fullName>
    </submittedName>
</protein>
<keyword evidence="1" id="KW-0472">Membrane</keyword>
<accession>A0A919R404</accession>
<name>A0A919R404_9ACTN</name>
<dbReference type="EMBL" id="BOOU01000044">
    <property type="protein sequence ID" value="GII77935.1"/>
    <property type="molecule type" value="Genomic_DNA"/>
</dbReference>